<dbReference type="Pfam" id="PF02892">
    <property type="entry name" value="zf-BED"/>
    <property type="match status" value="1"/>
</dbReference>
<keyword evidence="1" id="KW-0479">Metal-binding</keyword>
<keyword evidence="7" id="KW-1185">Reference proteome</keyword>
<dbReference type="GO" id="GO:0008270">
    <property type="term" value="F:zinc ion binding"/>
    <property type="evidence" value="ECO:0007669"/>
    <property type="project" value="UniProtKB-KW"/>
</dbReference>
<dbReference type="STRING" id="658196.A0A397SK03"/>
<evidence type="ECO:0000256" key="1">
    <source>
        <dbReference type="ARBA" id="ARBA00022723"/>
    </source>
</evidence>
<comment type="caution">
    <text evidence="6">The sequence shown here is derived from an EMBL/GenBank/DDBJ whole genome shotgun (WGS) entry which is preliminary data.</text>
</comment>
<dbReference type="PROSITE" id="PS50808">
    <property type="entry name" value="ZF_BED"/>
    <property type="match status" value="1"/>
</dbReference>
<sequence length="151" mass="17556">MAKSKKPAWNHFNIIGGKRVRCKYCPKEFQQAVPKRMQDHLDKKCSEAPNKAKSSYCLSDLSEEEKFTFKRLIFKALSVENLSETDDKFDYFHPENIRSRSESPSDNNLQPSLVEREFLGNYYHQAENNISISPASNNCCQVYQGYVYSRP</sequence>
<organism evidence="6 7">
    <name type="scientific">Glomus cerebriforme</name>
    <dbReference type="NCBI Taxonomy" id="658196"/>
    <lineage>
        <taxon>Eukaryota</taxon>
        <taxon>Fungi</taxon>
        <taxon>Fungi incertae sedis</taxon>
        <taxon>Mucoromycota</taxon>
        <taxon>Glomeromycotina</taxon>
        <taxon>Glomeromycetes</taxon>
        <taxon>Glomerales</taxon>
        <taxon>Glomeraceae</taxon>
        <taxon>Glomus</taxon>
    </lineage>
</organism>
<evidence type="ECO:0000256" key="4">
    <source>
        <dbReference type="PROSITE-ProRule" id="PRU00027"/>
    </source>
</evidence>
<keyword evidence="2 4" id="KW-0863">Zinc-finger</keyword>
<evidence type="ECO:0000313" key="6">
    <source>
        <dbReference type="EMBL" id="RIA84976.1"/>
    </source>
</evidence>
<dbReference type="GO" id="GO:0003677">
    <property type="term" value="F:DNA binding"/>
    <property type="evidence" value="ECO:0007669"/>
    <property type="project" value="InterPro"/>
</dbReference>
<dbReference type="InterPro" id="IPR003656">
    <property type="entry name" value="Znf_BED"/>
</dbReference>
<evidence type="ECO:0000259" key="5">
    <source>
        <dbReference type="PROSITE" id="PS50808"/>
    </source>
</evidence>
<name>A0A397SK03_9GLOM</name>
<evidence type="ECO:0000256" key="3">
    <source>
        <dbReference type="ARBA" id="ARBA00022833"/>
    </source>
</evidence>
<protein>
    <recommendedName>
        <fullName evidence="5">BED-type domain-containing protein</fullName>
    </recommendedName>
</protein>
<dbReference type="AlphaFoldDB" id="A0A397SK03"/>
<feature type="domain" description="BED-type" evidence="5">
    <location>
        <begin position="3"/>
        <end position="52"/>
    </location>
</feature>
<proteinExistence type="predicted"/>
<gene>
    <name evidence="6" type="ORF">C1645_879605</name>
</gene>
<dbReference type="Proteomes" id="UP000265703">
    <property type="component" value="Unassembled WGS sequence"/>
</dbReference>
<keyword evidence="3" id="KW-0862">Zinc</keyword>
<evidence type="ECO:0000256" key="2">
    <source>
        <dbReference type="ARBA" id="ARBA00022771"/>
    </source>
</evidence>
<evidence type="ECO:0000313" key="7">
    <source>
        <dbReference type="Proteomes" id="UP000265703"/>
    </source>
</evidence>
<reference evidence="6 7" key="1">
    <citation type="submission" date="2018-06" db="EMBL/GenBank/DDBJ databases">
        <title>Comparative genomics reveals the genomic features of Rhizophagus irregularis, R. cerebriforme, R. diaphanum and Gigaspora rosea, and their symbiotic lifestyle signature.</title>
        <authorList>
            <person name="Morin E."/>
            <person name="San Clemente H."/>
            <person name="Chen E.C.H."/>
            <person name="De La Providencia I."/>
            <person name="Hainaut M."/>
            <person name="Kuo A."/>
            <person name="Kohler A."/>
            <person name="Murat C."/>
            <person name="Tang N."/>
            <person name="Roy S."/>
            <person name="Loubradou J."/>
            <person name="Henrissat B."/>
            <person name="Grigoriev I.V."/>
            <person name="Corradi N."/>
            <person name="Roux C."/>
            <person name="Martin F.M."/>
        </authorList>
    </citation>
    <scope>NUCLEOTIDE SEQUENCE [LARGE SCALE GENOMIC DNA]</scope>
    <source>
        <strain evidence="6 7">DAOM 227022</strain>
    </source>
</reference>
<accession>A0A397SK03</accession>
<dbReference type="EMBL" id="QKYT01000457">
    <property type="protein sequence ID" value="RIA84976.1"/>
    <property type="molecule type" value="Genomic_DNA"/>
</dbReference>